<accession>A0A377M659</accession>
<dbReference type="AlphaFoldDB" id="A0A377M659"/>
<protein>
    <submittedName>
        <fullName evidence="1">Glutamine ABC transporter ATP-binding protein</fullName>
    </submittedName>
</protein>
<evidence type="ECO:0000313" key="1">
    <source>
        <dbReference type="EMBL" id="STQ13161.1"/>
    </source>
</evidence>
<proteinExistence type="predicted"/>
<keyword evidence="1" id="KW-0067">ATP-binding</keyword>
<reference evidence="1 2" key="1">
    <citation type="submission" date="2018-06" db="EMBL/GenBank/DDBJ databases">
        <authorList>
            <consortium name="Pathogen Informatics"/>
            <person name="Doyle S."/>
        </authorList>
    </citation>
    <scope>NUCLEOTIDE SEQUENCE [LARGE SCALE GENOMIC DNA]</scope>
    <source>
        <strain evidence="1 2">NCTC10005</strain>
    </source>
</reference>
<sequence>MFGPLRVRGANKAAAEALAKDLLAKVASQNVLTTTLQNFPVDNSSVWLSPARWRLNRK</sequence>
<dbReference type="GO" id="GO:0005524">
    <property type="term" value="F:ATP binding"/>
    <property type="evidence" value="ECO:0007669"/>
    <property type="project" value="UniProtKB-KW"/>
</dbReference>
<dbReference type="EMBL" id="UGJB01000004">
    <property type="protein sequence ID" value="STQ13161.1"/>
    <property type="molecule type" value="Genomic_DNA"/>
</dbReference>
<organism evidence="1 2">
    <name type="scientific">Enterobacter cloacae</name>
    <dbReference type="NCBI Taxonomy" id="550"/>
    <lineage>
        <taxon>Bacteria</taxon>
        <taxon>Pseudomonadati</taxon>
        <taxon>Pseudomonadota</taxon>
        <taxon>Gammaproteobacteria</taxon>
        <taxon>Enterobacterales</taxon>
        <taxon>Enterobacteriaceae</taxon>
        <taxon>Enterobacter</taxon>
        <taxon>Enterobacter cloacae complex</taxon>
    </lineage>
</organism>
<evidence type="ECO:0000313" key="2">
    <source>
        <dbReference type="Proteomes" id="UP000255106"/>
    </source>
</evidence>
<dbReference type="Proteomes" id="UP000255106">
    <property type="component" value="Unassembled WGS sequence"/>
</dbReference>
<keyword evidence="1" id="KW-0547">Nucleotide-binding</keyword>
<name>A0A377M659_ENTCL</name>
<gene>
    <name evidence="1" type="primary">glnQ_3</name>
    <name evidence="1" type="ORF">NCTC10005_05966</name>
</gene>